<protein>
    <submittedName>
        <fullName evidence="9">Amino acid transporter</fullName>
    </submittedName>
</protein>
<dbReference type="PANTHER" id="PTHR22950:SF683">
    <property type="entry name" value="AMINO ACID TRANSPORTER (EUROFUNG)"/>
    <property type="match status" value="1"/>
</dbReference>
<dbReference type="Pfam" id="PF19798">
    <property type="entry name" value="Sulfotransfer_5"/>
    <property type="match status" value="1"/>
</dbReference>
<dbReference type="Pfam" id="PF01490">
    <property type="entry name" value="Aa_trans"/>
    <property type="match status" value="1"/>
</dbReference>
<keyword evidence="3 6" id="KW-0812">Transmembrane</keyword>
<feature type="domain" description="Amino acid transporter transmembrane" evidence="7">
    <location>
        <begin position="42"/>
        <end position="446"/>
    </location>
</feature>
<feature type="transmembrane region" description="Helical" evidence="6">
    <location>
        <begin position="231"/>
        <end position="250"/>
    </location>
</feature>
<feature type="transmembrane region" description="Helical" evidence="6">
    <location>
        <begin position="271"/>
        <end position="293"/>
    </location>
</feature>
<dbReference type="Proteomes" id="UP000310708">
    <property type="component" value="Unassembled WGS sequence"/>
</dbReference>
<dbReference type="Proteomes" id="UP000310685">
    <property type="component" value="Unassembled WGS sequence"/>
</dbReference>
<dbReference type="EMBL" id="SPRX01000010">
    <property type="protein sequence ID" value="TIC67641.1"/>
    <property type="molecule type" value="Genomic_DNA"/>
</dbReference>
<feature type="transmembrane region" description="Helical" evidence="6">
    <location>
        <begin position="425"/>
        <end position="446"/>
    </location>
</feature>
<dbReference type="Gene3D" id="1.20.1740.10">
    <property type="entry name" value="Amino acid/polyamine transporter I"/>
    <property type="match status" value="1"/>
</dbReference>
<dbReference type="GO" id="GO:0015179">
    <property type="term" value="F:L-amino acid transmembrane transporter activity"/>
    <property type="evidence" value="ECO:0007669"/>
    <property type="project" value="TreeGrafter"/>
</dbReference>
<feature type="transmembrane region" description="Helical" evidence="6">
    <location>
        <begin position="313"/>
        <end position="332"/>
    </location>
</feature>
<evidence type="ECO:0000313" key="10">
    <source>
        <dbReference type="Proteomes" id="UP000310685"/>
    </source>
</evidence>
<accession>A0A4T0PUR1</accession>
<dbReference type="AlphaFoldDB" id="A0A4T0PUR1"/>
<evidence type="ECO:0000256" key="1">
    <source>
        <dbReference type="ARBA" id="ARBA00004141"/>
    </source>
</evidence>
<evidence type="ECO:0000313" key="9">
    <source>
        <dbReference type="EMBL" id="TIC67641.1"/>
    </source>
</evidence>
<evidence type="ECO:0000313" key="11">
    <source>
        <dbReference type="Proteomes" id="UP000310708"/>
    </source>
</evidence>
<evidence type="ECO:0000256" key="5">
    <source>
        <dbReference type="ARBA" id="ARBA00023136"/>
    </source>
</evidence>
<evidence type="ECO:0000256" key="3">
    <source>
        <dbReference type="ARBA" id="ARBA00022692"/>
    </source>
</evidence>
<evidence type="ECO:0000256" key="4">
    <source>
        <dbReference type="ARBA" id="ARBA00022989"/>
    </source>
</evidence>
<feature type="transmembrane region" description="Helical" evidence="6">
    <location>
        <begin position="67"/>
        <end position="90"/>
    </location>
</feature>
<feature type="transmembrane region" description="Helical" evidence="6">
    <location>
        <begin position="158"/>
        <end position="177"/>
    </location>
</feature>
<name>A0A4T0PUR1_9BASI</name>
<proteinExistence type="inferred from homology"/>
<feature type="transmembrane region" description="Helical" evidence="6">
    <location>
        <begin position="189"/>
        <end position="211"/>
    </location>
</feature>
<dbReference type="GO" id="GO:0016020">
    <property type="term" value="C:membrane"/>
    <property type="evidence" value="ECO:0007669"/>
    <property type="project" value="UniProtKB-SubCell"/>
</dbReference>
<evidence type="ECO:0000256" key="6">
    <source>
        <dbReference type="SAM" id="Phobius"/>
    </source>
</evidence>
<comment type="subcellular location">
    <subcellularLocation>
        <location evidence="1">Membrane</location>
        <topology evidence="1">Multi-pass membrane protein</topology>
    </subcellularLocation>
</comment>
<feature type="transmembrane region" description="Helical" evidence="6">
    <location>
        <begin position="353"/>
        <end position="377"/>
    </location>
</feature>
<dbReference type="InterPro" id="IPR013057">
    <property type="entry name" value="AA_transpt_TM"/>
</dbReference>
<evidence type="ECO:0000256" key="2">
    <source>
        <dbReference type="ARBA" id="ARBA00008066"/>
    </source>
</evidence>
<dbReference type="InterPro" id="IPR027417">
    <property type="entry name" value="P-loop_NTPase"/>
</dbReference>
<keyword evidence="5 6" id="KW-0472">Membrane</keyword>
<gene>
    <name evidence="9" type="ORF">E3Q01_01213</name>
    <name evidence="8" type="ORF">E3Q22_01521</name>
</gene>
<dbReference type="Gene3D" id="3.40.50.300">
    <property type="entry name" value="P-loop containing nucleotide triphosphate hydrolases"/>
    <property type="match status" value="1"/>
</dbReference>
<comment type="similarity">
    <text evidence="2">Belongs to the amino acid/polyamine transporter 2 family.</text>
</comment>
<sequence length="734" mass="81515">MSDEKDYKNGPISSTLVRDVEEVGEKDVFAVNSSSENVTNFRTTGWIRASVVMTKTQIGLGVLSIPAAMQTLGAAVGLVVLFGLGIITAWSNHASGKFKMAHPSVHSTPDTALVIFGKGAFGQVAFTIVSICYFLFMTLISASSMLSLSIAFNTLGEGMRICTVAYVGIAAASIFVIATMRKLDHISWVGWIAMFCIVVSVMIVVIATAQAGPAKGNEAEVFDKKLAAGPAEGFASSMNAVVNILFAFAGTPSYPAIYSEMRDPERDYYKAVHVQQVFTLIFYFITGVILWYYGGQYITSPALGTAGAIFQKISYGIAIPALLVSGLLYAHFASKQVFVRLMRGSKHLVEPTIIHWTVWLTTVACVVVFCFIVANAIPFFDSLLGLVGSLFASLFCVGLPAMMWLDVNRHNLKTDTSLWFRSKVVWAGFLIILGAFLCIAGAYGTIVGIKTEFDTGAYFLINYGSRLRNNQSNRSTSTALERAFIQRENCHCFHEVGFPAKILYPIINIYRSRLERYNDEQRAASGYENLTYQDIIDQIKSKSMEDPGRLIFIKDMAAYLVKPELMDKADVINPTILSDDQLKEFRYAFLVRSPRKAITSYYRATIDNDCGDFGEFDPSEAGFKELHAMMKYIRKLNPDDGIALIDSDDLVNNPGKTLQLLCDKVGIPFEDNMLSWESKRIEEFDKWKGFHEDAQNSTGFKAVKREKIDLPDFVEEAIKDNEETYNQLLKYALK</sequence>
<evidence type="ECO:0000313" key="8">
    <source>
        <dbReference type="EMBL" id="TIB81007.1"/>
    </source>
</evidence>
<dbReference type="PANTHER" id="PTHR22950">
    <property type="entry name" value="AMINO ACID TRANSPORTER"/>
    <property type="match status" value="1"/>
</dbReference>
<evidence type="ECO:0000259" key="7">
    <source>
        <dbReference type="Pfam" id="PF01490"/>
    </source>
</evidence>
<organism evidence="9 11">
    <name type="scientific">Wallemia mellicola</name>
    <dbReference type="NCBI Taxonomy" id="1708541"/>
    <lineage>
        <taxon>Eukaryota</taxon>
        <taxon>Fungi</taxon>
        <taxon>Dikarya</taxon>
        <taxon>Basidiomycota</taxon>
        <taxon>Wallemiomycotina</taxon>
        <taxon>Wallemiomycetes</taxon>
        <taxon>Wallemiales</taxon>
        <taxon>Wallemiaceae</taxon>
        <taxon>Wallemia</taxon>
    </lineage>
</organism>
<feature type="transmembrane region" description="Helical" evidence="6">
    <location>
        <begin position="383"/>
        <end position="405"/>
    </location>
</feature>
<dbReference type="SUPFAM" id="SSF52540">
    <property type="entry name" value="P-loop containing nucleoside triphosphate hydrolases"/>
    <property type="match status" value="1"/>
</dbReference>
<reference evidence="10 11" key="1">
    <citation type="submission" date="2019-03" db="EMBL/GenBank/DDBJ databases">
        <title>Sequencing 25 genomes of Wallemia mellicola.</title>
        <authorList>
            <person name="Gostincar C."/>
        </authorList>
    </citation>
    <scope>NUCLEOTIDE SEQUENCE [LARGE SCALE GENOMIC DNA]</scope>
    <source>
        <strain evidence="8 10">EXF-6152</strain>
        <strain evidence="9 11">EXF-757</strain>
    </source>
</reference>
<feature type="transmembrane region" description="Helical" evidence="6">
    <location>
        <begin position="124"/>
        <end position="152"/>
    </location>
</feature>
<dbReference type="EMBL" id="SPRC01000011">
    <property type="protein sequence ID" value="TIB81007.1"/>
    <property type="molecule type" value="Genomic_DNA"/>
</dbReference>
<keyword evidence="4 6" id="KW-1133">Transmembrane helix</keyword>
<comment type="caution">
    <text evidence="9">The sequence shown here is derived from an EMBL/GenBank/DDBJ whole genome shotgun (WGS) entry which is preliminary data.</text>
</comment>